<keyword evidence="3" id="KW-1185">Reference proteome</keyword>
<dbReference type="OMA" id="NMIFFAY"/>
<proteinExistence type="predicted"/>
<protein>
    <recommendedName>
        <fullName evidence="1">DUF4789 domain-containing protein</fullName>
    </recommendedName>
</protein>
<organism evidence="2 3">
    <name type="scientific">Folsomia candida</name>
    <name type="common">Springtail</name>
    <dbReference type="NCBI Taxonomy" id="158441"/>
    <lineage>
        <taxon>Eukaryota</taxon>
        <taxon>Metazoa</taxon>
        <taxon>Ecdysozoa</taxon>
        <taxon>Arthropoda</taxon>
        <taxon>Hexapoda</taxon>
        <taxon>Collembola</taxon>
        <taxon>Entomobryomorpha</taxon>
        <taxon>Isotomoidea</taxon>
        <taxon>Isotomidae</taxon>
        <taxon>Proisotominae</taxon>
        <taxon>Folsomia</taxon>
    </lineage>
</organism>
<dbReference type="PANTHER" id="PTHR21177:SF4">
    <property type="entry name" value="IP06524P"/>
    <property type="match status" value="1"/>
</dbReference>
<name>A0A226E3Y3_FOLCA</name>
<evidence type="ECO:0000259" key="1">
    <source>
        <dbReference type="Pfam" id="PF16033"/>
    </source>
</evidence>
<dbReference type="Pfam" id="PF16033">
    <property type="entry name" value="DUF4789"/>
    <property type="match status" value="1"/>
</dbReference>
<comment type="caution">
    <text evidence="2">The sequence shown here is derived from an EMBL/GenBank/DDBJ whole genome shotgun (WGS) entry which is preliminary data.</text>
</comment>
<dbReference type="EMBL" id="LNIX01000007">
    <property type="protein sequence ID" value="OXA51687.1"/>
    <property type="molecule type" value="Genomic_DNA"/>
</dbReference>
<dbReference type="Proteomes" id="UP000198287">
    <property type="component" value="Unassembled WGS sequence"/>
</dbReference>
<dbReference type="PANTHER" id="PTHR21177">
    <property type="entry name" value="IP06524P-RELATED"/>
    <property type="match status" value="1"/>
</dbReference>
<reference evidence="2 3" key="1">
    <citation type="submission" date="2015-12" db="EMBL/GenBank/DDBJ databases">
        <title>The genome of Folsomia candida.</title>
        <authorList>
            <person name="Faddeeva A."/>
            <person name="Derks M.F."/>
            <person name="Anvar Y."/>
            <person name="Smit S."/>
            <person name="Van Straalen N."/>
            <person name="Roelofs D."/>
        </authorList>
    </citation>
    <scope>NUCLEOTIDE SEQUENCE [LARGE SCALE GENOMIC DNA]</scope>
    <source>
        <strain evidence="2 3">VU population</strain>
        <tissue evidence="2">Whole body</tissue>
    </source>
</reference>
<evidence type="ECO:0000313" key="2">
    <source>
        <dbReference type="EMBL" id="OXA51687.1"/>
    </source>
</evidence>
<dbReference type="AlphaFoldDB" id="A0A226E3Y3"/>
<gene>
    <name evidence="2" type="ORF">Fcan01_13890</name>
</gene>
<accession>A0A226E3Y3</accession>
<sequence>MGPFRNDFGPVFVVSVIALLILIVEMQVEIAAFSVSPLGLSGKLGNLDLSRTGKSHNLGVSWSMNLDAEIKQRKSLCPNIPVRSGYQYRYHNETQACYKIGDKGPCGDNMIFFAYQTNAVYGQCDCNYNDNTRALIMSLDQSSCHFAYSKGYCRDGEWLTFSPTWDAVCEPNVCLKFYDHVHDFNAIIPPTTKEVTGKAVSIEFIPYRNSKGTYSCVPLGLSCQDKDMDEDSVNKWGSLAHLPHEVQFIKGKLDPRCGPRSDLIHWRHPTPKMQCLPGSYLMTVAKQECNHQFDI</sequence>
<feature type="domain" description="DUF4789" evidence="1">
    <location>
        <begin position="108"/>
        <end position="179"/>
    </location>
</feature>
<evidence type="ECO:0000313" key="3">
    <source>
        <dbReference type="Proteomes" id="UP000198287"/>
    </source>
</evidence>
<dbReference type="InterPro" id="IPR031993">
    <property type="entry name" value="DUF4789"/>
</dbReference>
<dbReference type="OrthoDB" id="6328618at2759"/>